<keyword evidence="1" id="KW-0732">Signal</keyword>
<keyword evidence="4" id="KW-1267">Proteomics identification</keyword>
<evidence type="ECO:0000313" key="3">
    <source>
        <dbReference type="Proteomes" id="UP000007305"/>
    </source>
</evidence>
<dbReference type="GO" id="GO:0004623">
    <property type="term" value="F:phospholipase A2 activity"/>
    <property type="evidence" value="ECO:0007669"/>
    <property type="project" value="InterPro"/>
</dbReference>
<dbReference type="Gene3D" id="1.20.90.10">
    <property type="entry name" value="Phospholipase A2 domain"/>
    <property type="match status" value="1"/>
</dbReference>
<reference evidence="2" key="3">
    <citation type="submission" date="2021-05" db="UniProtKB">
        <authorList>
            <consortium name="EnsemblPlants"/>
        </authorList>
    </citation>
    <scope>IDENTIFICATION</scope>
    <source>
        <strain evidence="2">cv. B73</strain>
    </source>
</reference>
<feature type="signal peptide" evidence="1">
    <location>
        <begin position="1"/>
        <end position="32"/>
    </location>
</feature>
<dbReference type="GO" id="GO:0050482">
    <property type="term" value="P:arachidonate secretion"/>
    <property type="evidence" value="ECO:0007669"/>
    <property type="project" value="InterPro"/>
</dbReference>
<sequence length="121" mass="12691">MASVLAVSRWSSLLLPLLLLLLLLLVATASQALNVGDLLGTAAPSVRTVPERGSEPSLSFYDYLNTRCNENLLSCLDGVSPAGPTFPGNECDVGQTASVIRGVIESAVLAGKILHKRDDGQ</sequence>
<dbReference type="Gramene" id="Zm00001eb011380_T001">
    <property type="protein sequence ID" value="Zm00001eb011380_P001"/>
    <property type="gene ID" value="Zm00001eb011380"/>
</dbReference>
<evidence type="ECO:0000313" key="2">
    <source>
        <dbReference type="EnsemblPlants" id="Zm00001eb011380_P001"/>
    </source>
</evidence>
<evidence type="ECO:0000256" key="1">
    <source>
        <dbReference type="SAM" id="SignalP"/>
    </source>
</evidence>
<dbReference type="AlphaFoldDB" id="A0A804LHG2"/>
<evidence type="ECO:0007829" key="4">
    <source>
        <dbReference type="PeptideAtlas" id="A0A804LHG2"/>
    </source>
</evidence>
<reference evidence="3" key="1">
    <citation type="submission" date="2015-12" db="EMBL/GenBank/DDBJ databases">
        <title>Update maize B73 reference genome by single molecule sequencing technologies.</title>
        <authorList>
            <consortium name="Maize Genome Sequencing Project"/>
            <person name="Ware D."/>
        </authorList>
    </citation>
    <scope>NUCLEOTIDE SEQUENCE [LARGE SCALE GENOMIC DNA]</scope>
    <source>
        <strain evidence="3">cv. B73</strain>
    </source>
</reference>
<dbReference type="EnsemblPlants" id="Zm00001eb011380_T001">
    <property type="protein sequence ID" value="Zm00001eb011380_P001"/>
    <property type="gene ID" value="Zm00001eb011380"/>
</dbReference>
<feature type="chain" id="PRO_5032381497" evidence="1">
    <location>
        <begin position="33"/>
        <end position="121"/>
    </location>
</feature>
<dbReference type="InterPro" id="IPR036444">
    <property type="entry name" value="PLipase_A2_dom_sf"/>
</dbReference>
<dbReference type="Proteomes" id="UP000007305">
    <property type="component" value="Chromosome 1"/>
</dbReference>
<dbReference type="GO" id="GO:0006644">
    <property type="term" value="P:phospholipid metabolic process"/>
    <property type="evidence" value="ECO:0007669"/>
    <property type="project" value="InterPro"/>
</dbReference>
<proteinExistence type="evidence at protein level"/>
<reference evidence="2" key="2">
    <citation type="submission" date="2019-07" db="EMBL/GenBank/DDBJ databases">
        <authorList>
            <person name="Seetharam A."/>
            <person name="Woodhouse M."/>
            <person name="Cannon E."/>
        </authorList>
    </citation>
    <scope>NUCLEOTIDE SEQUENCE [LARGE SCALE GENOMIC DNA]</scope>
    <source>
        <strain evidence="2">cv. B73</strain>
    </source>
</reference>
<name>A0A804LHG2_MAIZE</name>
<protein>
    <submittedName>
        <fullName evidence="2">Uncharacterized protein</fullName>
    </submittedName>
</protein>
<keyword evidence="3" id="KW-1185">Reference proteome</keyword>
<organism evidence="2 3">
    <name type="scientific">Zea mays</name>
    <name type="common">Maize</name>
    <dbReference type="NCBI Taxonomy" id="4577"/>
    <lineage>
        <taxon>Eukaryota</taxon>
        <taxon>Viridiplantae</taxon>
        <taxon>Streptophyta</taxon>
        <taxon>Embryophyta</taxon>
        <taxon>Tracheophyta</taxon>
        <taxon>Spermatophyta</taxon>
        <taxon>Magnoliopsida</taxon>
        <taxon>Liliopsida</taxon>
        <taxon>Poales</taxon>
        <taxon>Poaceae</taxon>
        <taxon>PACMAD clade</taxon>
        <taxon>Panicoideae</taxon>
        <taxon>Andropogonodae</taxon>
        <taxon>Andropogoneae</taxon>
        <taxon>Tripsacinae</taxon>
        <taxon>Zea</taxon>
    </lineage>
</organism>
<accession>A0A804LHG2</accession>